<reference evidence="2" key="1">
    <citation type="submission" date="2021-02" db="EMBL/GenBank/DDBJ databases">
        <title>Psilocybe cubensis genome.</title>
        <authorList>
            <person name="Mckernan K.J."/>
            <person name="Crawford S."/>
            <person name="Trippe A."/>
            <person name="Kane L.T."/>
            <person name="Mclaughlin S."/>
        </authorList>
    </citation>
    <scope>NUCLEOTIDE SEQUENCE [LARGE SCALE GENOMIC DNA]</scope>
    <source>
        <strain evidence="2">MGC-MH-2018</strain>
    </source>
</reference>
<dbReference type="EMBL" id="JAFIQS010000007">
    <property type="protein sequence ID" value="KAG5167732.1"/>
    <property type="molecule type" value="Genomic_DNA"/>
</dbReference>
<comment type="caution">
    <text evidence="2">The sequence shown here is derived from an EMBL/GenBank/DDBJ whole genome shotgun (WGS) entry which is preliminary data.</text>
</comment>
<organism evidence="2">
    <name type="scientific">Psilocybe cubensis</name>
    <name type="common">Psychedelic mushroom</name>
    <name type="synonym">Stropharia cubensis</name>
    <dbReference type="NCBI Taxonomy" id="181762"/>
    <lineage>
        <taxon>Eukaryota</taxon>
        <taxon>Fungi</taxon>
        <taxon>Dikarya</taxon>
        <taxon>Basidiomycota</taxon>
        <taxon>Agaricomycotina</taxon>
        <taxon>Agaricomycetes</taxon>
        <taxon>Agaricomycetidae</taxon>
        <taxon>Agaricales</taxon>
        <taxon>Agaricineae</taxon>
        <taxon>Strophariaceae</taxon>
        <taxon>Psilocybe</taxon>
    </lineage>
</organism>
<feature type="compositionally biased region" description="Basic residues" evidence="1">
    <location>
        <begin position="105"/>
        <end position="122"/>
    </location>
</feature>
<sequence>MPNTLCALDDFTLQTSSHLSQQTRSGRVYSACKQVVVMALQLPSMILEAMKAEAALDQDFESEALESHSPPSLVDLTPSPSPEVGGPLPFATSSFDDDKAPLSSSKKRKRPSGRHLSRHIRAMRREDYYDTHGHQPGPKKLKKLVEKVEVEDAVIELKELPSTMGGYEAKREDEWEDKVYTLEEVKGFGLDVYQWDGRRPVAFVAPNKQIFMVLAGRPDDPQYDAATERVYEAITRDARPIQFGSKYLLHRRGDYPTLDAGVSRGQGLPRPVSLDCRPHEDFVAGLFANPDLQRMAAYASSAFATWAPRTYNYYKRHLDKLFTRMPHLPRIFPKCIFPAMSTNISKAQTVRHRDLKNCPFGWCAVQSLGRFDPKQGGHLVVWEIGLAIEFPPGSTILLPSATLSHSNTKIAENEERTSLTYYCHGGLFQWVDYDFQTEQDLRTNNPMLFEKIWRDRPKRWALGLSLFSTMEELRSGSFDTFDA</sequence>
<name>A0A8H8CIJ5_PSICU</name>
<protein>
    <submittedName>
        <fullName evidence="2">Uncharacterized protein</fullName>
    </submittedName>
</protein>
<accession>A0A8H8CIJ5</accession>
<feature type="region of interest" description="Disordered" evidence="1">
    <location>
        <begin position="62"/>
        <end position="140"/>
    </location>
</feature>
<dbReference type="OrthoDB" id="3020801at2759"/>
<dbReference type="Gene3D" id="3.60.130.30">
    <property type="match status" value="1"/>
</dbReference>
<proteinExistence type="predicted"/>
<evidence type="ECO:0000256" key="1">
    <source>
        <dbReference type="SAM" id="MobiDB-lite"/>
    </source>
</evidence>
<gene>
    <name evidence="2" type="ORF">JR316_008084</name>
</gene>
<evidence type="ECO:0000313" key="2">
    <source>
        <dbReference type="EMBL" id="KAG5167732.1"/>
    </source>
</evidence>
<dbReference type="AlphaFoldDB" id="A0A8H8CIJ5"/>
<feature type="compositionally biased region" description="Basic and acidic residues" evidence="1">
    <location>
        <begin position="123"/>
        <end position="133"/>
    </location>
</feature>